<comment type="caution">
    <text evidence="1">The sequence shown here is derived from an EMBL/GenBank/DDBJ whole genome shotgun (WGS) entry which is preliminary data.</text>
</comment>
<accession>A0ABR2KJF9</accession>
<reference evidence="1 2" key="1">
    <citation type="submission" date="2024-04" db="EMBL/GenBank/DDBJ databases">
        <title>Tritrichomonas musculus Genome.</title>
        <authorList>
            <person name="Alves-Ferreira E."/>
            <person name="Grigg M."/>
            <person name="Lorenzi H."/>
            <person name="Galac M."/>
        </authorList>
    </citation>
    <scope>NUCLEOTIDE SEQUENCE [LARGE SCALE GENOMIC DNA]</scope>
    <source>
        <strain evidence="1 2">EAF2021</strain>
    </source>
</reference>
<keyword evidence="2" id="KW-1185">Reference proteome</keyword>
<proteinExistence type="predicted"/>
<protein>
    <submittedName>
        <fullName evidence="1">Uncharacterized protein</fullName>
    </submittedName>
</protein>
<sequence length="442" mass="50777">MELEAVIPKKISQPPEISKLLVSPNTTVEDILAEPLTFRLFRQEDPQIIEFFIKNVSELLNYVFSTEKPEISAKAFALFEHCNPKLIEATLENQVFNNIASRILRQKHIPPLMISRISSITYNIFIVNPKFIETCGFIFQLFKFLSEISVITLFESLCKPNPEYAEIQQWLIQIGFLKLLQNEVDSFKCPDEADRTNDDANLLTSYYYLIKICAMNPVFYDQICSHSFVYLLNRDIGSYPQFVEDIRWEALAAIYHPKTSEMMGGLFQVAIEIICDEEKCKTRASVAALTILRGMVHNDKFLFQYINSYSIPLNVMQIMIENHSHSILHKACRDFISSCFASNQLDASQIKEILTLIVLNSDSEICSLRASLKFLANNLLLIISKKPQMIKIAKEVENFSQFASRLQKYDTNINTFYGGVVDYESDEAQKLGLLVLPVFRLF</sequence>
<evidence type="ECO:0000313" key="1">
    <source>
        <dbReference type="EMBL" id="KAK8891221.1"/>
    </source>
</evidence>
<organism evidence="1 2">
    <name type="scientific">Tritrichomonas musculus</name>
    <dbReference type="NCBI Taxonomy" id="1915356"/>
    <lineage>
        <taxon>Eukaryota</taxon>
        <taxon>Metamonada</taxon>
        <taxon>Parabasalia</taxon>
        <taxon>Tritrichomonadida</taxon>
        <taxon>Tritrichomonadidae</taxon>
        <taxon>Tritrichomonas</taxon>
    </lineage>
</organism>
<evidence type="ECO:0000313" key="2">
    <source>
        <dbReference type="Proteomes" id="UP001470230"/>
    </source>
</evidence>
<name>A0ABR2KJF9_9EUKA</name>
<dbReference type="Proteomes" id="UP001470230">
    <property type="component" value="Unassembled WGS sequence"/>
</dbReference>
<dbReference type="EMBL" id="JAPFFF010000004">
    <property type="protein sequence ID" value="KAK8891221.1"/>
    <property type="molecule type" value="Genomic_DNA"/>
</dbReference>
<gene>
    <name evidence="1" type="ORF">M9Y10_028428</name>
</gene>